<reference evidence="1" key="1">
    <citation type="submission" date="2016-11" db="EMBL/GenBank/DDBJ databases">
        <authorList>
            <person name="Jaros S."/>
            <person name="Januszkiewicz K."/>
            <person name="Wedrychowicz H."/>
        </authorList>
    </citation>
    <scope>NUCLEOTIDE SEQUENCE [LARGE SCALE GENOMIC DNA]</scope>
    <source>
        <strain evidence="1">Y48</strain>
    </source>
</reference>
<evidence type="ECO:0000313" key="1">
    <source>
        <dbReference type="EMBL" id="APE36419.1"/>
    </source>
</evidence>
<dbReference type="PROSITE" id="PS00290">
    <property type="entry name" value="IG_MHC"/>
    <property type="match status" value="1"/>
</dbReference>
<accession>A0A1J0VWI7</accession>
<keyword evidence="2" id="KW-1185">Reference proteome</keyword>
<dbReference type="Proteomes" id="UP000183810">
    <property type="component" value="Chromosome"/>
</dbReference>
<dbReference type="EMBL" id="CP018082">
    <property type="protein sequence ID" value="APE36419.1"/>
    <property type="molecule type" value="Genomic_DNA"/>
</dbReference>
<dbReference type="InterPro" id="IPR003006">
    <property type="entry name" value="Ig/MHC_CS"/>
</dbReference>
<dbReference type="InterPro" id="IPR012340">
    <property type="entry name" value="NA-bd_OB-fold"/>
</dbReference>
<gene>
    <name evidence="1" type="ORF">BOX37_23590</name>
</gene>
<dbReference type="SUPFAM" id="SSF50249">
    <property type="entry name" value="Nucleic acid-binding proteins"/>
    <property type="match status" value="1"/>
</dbReference>
<dbReference type="Gene3D" id="2.40.50.140">
    <property type="entry name" value="Nucleic acid-binding proteins"/>
    <property type="match status" value="1"/>
</dbReference>
<dbReference type="AlphaFoldDB" id="A0A1J0VWI7"/>
<protein>
    <recommendedName>
        <fullName evidence="3">CSD domain-containing protein</fullName>
    </recommendedName>
</protein>
<sequence length="75" mass="8493">MVPATVYRWKPTNGTGVIRTDDGTYVWFHVSDLDGLRYADVHEGLPVEVVIDWTPQDKFECRAEHVRPPSPLSAP</sequence>
<organism evidence="1 2">
    <name type="scientific">Nocardia mangyaensis</name>
    <dbReference type="NCBI Taxonomy" id="2213200"/>
    <lineage>
        <taxon>Bacteria</taxon>
        <taxon>Bacillati</taxon>
        <taxon>Actinomycetota</taxon>
        <taxon>Actinomycetes</taxon>
        <taxon>Mycobacteriales</taxon>
        <taxon>Nocardiaceae</taxon>
        <taxon>Nocardia</taxon>
    </lineage>
</organism>
<evidence type="ECO:0008006" key="3">
    <source>
        <dbReference type="Google" id="ProtNLM"/>
    </source>
</evidence>
<proteinExistence type="predicted"/>
<dbReference type="KEGG" id="nsl:BOX37_23590"/>
<evidence type="ECO:0000313" key="2">
    <source>
        <dbReference type="Proteomes" id="UP000183810"/>
    </source>
</evidence>
<name>A0A1J0VWI7_9NOCA</name>